<reference evidence="2 3" key="1">
    <citation type="submission" date="2019-04" db="EMBL/GenBank/DDBJ databases">
        <title>An improved genome assembly and genetic linkage map for asparagus bean, Vigna unguiculata ssp. sesquipedialis.</title>
        <authorList>
            <person name="Xia Q."/>
            <person name="Zhang R."/>
            <person name="Dong Y."/>
        </authorList>
    </citation>
    <scope>NUCLEOTIDE SEQUENCE [LARGE SCALE GENOMIC DNA]</scope>
    <source>
        <tissue evidence="2">Leaf</tissue>
    </source>
</reference>
<dbReference type="EMBL" id="CP039354">
    <property type="protein sequence ID" value="QCE10217.1"/>
    <property type="molecule type" value="Genomic_DNA"/>
</dbReference>
<keyword evidence="3" id="KW-1185">Reference proteome</keyword>
<sequence>MYPSHRSTTTSTTLNYLPTTSASGTDTSPLVRIVARTDNLAQANLSRLGEISRGSLRRSLFLLSSSRLGERSSPKRESLSLERDLSA</sequence>
<proteinExistence type="predicted"/>
<dbReference type="AlphaFoldDB" id="A0A4D6NEA8"/>
<organism evidence="2 3">
    <name type="scientific">Vigna unguiculata</name>
    <name type="common">Cowpea</name>
    <dbReference type="NCBI Taxonomy" id="3917"/>
    <lineage>
        <taxon>Eukaryota</taxon>
        <taxon>Viridiplantae</taxon>
        <taxon>Streptophyta</taxon>
        <taxon>Embryophyta</taxon>
        <taxon>Tracheophyta</taxon>
        <taxon>Spermatophyta</taxon>
        <taxon>Magnoliopsida</taxon>
        <taxon>eudicotyledons</taxon>
        <taxon>Gunneridae</taxon>
        <taxon>Pentapetalae</taxon>
        <taxon>rosids</taxon>
        <taxon>fabids</taxon>
        <taxon>Fabales</taxon>
        <taxon>Fabaceae</taxon>
        <taxon>Papilionoideae</taxon>
        <taxon>50 kb inversion clade</taxon>
        <taxon>NPAAA clade</taxon>
        <taxon>indigoferoid/millettioid clade</taxon>
        <taxon>Phaseoleae</taxon>
        <taxon>Vigna</taxon>
    </lineage>
</organism>
<feature type="compositionally biased region" description="Low complexity" evidence="1">
    <location>
        <begin position="7"/>
        <end position="21"/>
    </location>
</feature>
<feature type="region of interest" description="Disordered" evidence="1">
    <location>
        <begin position="67"/>
        <end position="87"/>
    </location>
</feature>
<protein>
    <submittedName>
        <fullName evidence="2">Uncharacterized protein</fullName>
    </submittedName>
</protein>
<evidence type="ECO:0000313" key="3">
    <source>
        <dbReference type="Proteomes" id="UP000501690"/>
    </source>
</evidence>
<evidence type="ECO:0000313" key="2">
    <source>
        <dbReference type="EMBL" id="QCE10217.1"/>
    </source>
</evidence>
<name>A0A4D6NEA8_VIGUN</name>
<feature type="compositionally biased region" description="Basic and acidic residues" evidence="1">
    <location>
        <begin position="68"/>
        <end position="87"/>
    </location>
</feature>
<feature type="region of interest" description="Disordered" evidence="1">
    <location>
        <begin position="1"/>
        <end position="26"/>
    </location>
</feature>
<accession>A0A4D6NEA8</accession>
<gene>
    <name evidence="2" type="ORF">DEO72_LG10g1444</name>
</gene>
<evidence type="ECO:0000256" key="1">
    <source>
        <dbReference type="SAM" id="MobiDB-lite"/>
    </source>
</evidence>
<dbReference type="Proteomes" id="UP000501690">
    <property type="component" value="Linkage Group LG10"/>
</dbReference>